<comment type="caution">
    <text evidence="2">The sequence shown here is derived from an EMBL/GenBank/DDBJ whole genome shotgun (WGS) entry which is preliminary data.</text>
</comment>
<dbReference type="Proteomes" id="UP000298381">
    <property type="component" value="Unassembled WGS sequence"/>
</dbReference>
<dbReference type="InterPro" id="IPR006340">
    <property type="entry name" value="DUF436"/>
</dbReference>
<reference evidence="2 3" key="1">
    <citation type="submission" date="2019-03" db="EMBL/GenBank/DDBJ databases">
        <title>Draft genome sequence data and analysis of a Fermenting Bacterium, Soehngenia longevitae strain 1933PT, isolated from petroleum reservoir in Azerbaijan.</title>
        <authorList>
            <person name="Grouzdev D.S."/>
            <person name="Bidzhieva S.K."/>
            <person name="Sokolova D.S."/>
            <person name="Tourova T.P."/>
            <person name="Poltaraus A.B."/>
            <person name="Nazina T.N."/>
        </authorList>
    </citation>
    <scope>NUCLEOTIDE SEQUENCE [LARGE SCALE GENOMIC DNA]</scope>
    <source>
        <strain evidence="2 3">1933P</strain>
    </source>
</reference>
<dbReference type="Pfam" id="PF04260">
    <property type="entry name" value="DUF436"/>
    <property type="match status" value="1"/>
</dbReference>
<keyword evidence="3" id="KW-1185">Reference proteome</keyword>
<comment type="similarity">
    <text evidence="1">Belongs to the UPF0340 family.</text>
</comment>
<dbReference type="NCBIfam" id="TIGR01440">
    <property type="entry name" value="TIGR01440 family protein"/>
    <property type="match status" value="1"/>
</dbReference>
<name>A0A4Z0D5C0_9FIRM</name>
<sequence>MDLIKIKEDVRTVTRQLLDAAKLNEKEAVIIGGSTSEIIGEKLGSNSNLDIARAVISVFVEEVKKDNLYPVVQGCEHINRALVVEEEYAKMMNLEIVNVIPILHAGGGFATAAMEIFEKPVVVENVKVSAGIDIGDVFIGMHLKPVGVVVRSEIKEIGKAHLSMIRTRPKLIGGERAIHQKL</sequence>
<dbReference type="InterPro" id="IPR028345">
    <property type="entry name" value="Antibiotic_NAT-like"/>
</dbReference>
<gene>
    <name evidence="2" type="ORF">E4100_06315</name>
</gene>
<protein>
    <recommendedName>
        <fullName evidence="1">UPF0340 protein E4100_06315</fullName>
    </recommendedName>
</protein>
<evidence type="ECO:0000313" key="3">
    <source>
        <dbReference type="Proteomes" id="UP000298381"/>
    </source>
</evidence>
<accession>A0A4Z0D5C0</accession>
<evidence type="ECO:0000256" key="1">
    <source>
        <dbReference type="HAMAP-Rule" id="MF_00800"/>
    </source>
</evidence>
<dbReference type="OrthoDB" id="9803187at2"/>
<dbReference type="HAMAP" id="MF_00800">
    <property type="entry name" value="UPF0340"/>
    <property type="match status" value="1"/>
</dbReference>
<evidence type="ECO:0000313" key="2">
    <source>
        <dbReference type="EMBL" id="TFZ39874.1"/>
    </source>
</evidence>
<dbReference type="SUPFAM" id="SSF110710">
    <property type="entry name" value="TTHA0583/YokD-like"/>
    <property type="match status" value="1"/>
</dbReference>
<dbReference type="Gene3D" id="3.40.50.10360">
    <property type="entry name" value="Hypothetical protein TT1679"/>
    <property type="match status" value="1"/>
</dbReference>
<dbReference type="AlphaFoldDB" id="A0A4Z0D5C0"/>
<dbReference type="EMBL" id="SRIB01000008">
    <property type="protein sequence ID" value="TFZ39874.1"/>
    <property type="molecule type" value="Genomic_DNA"/>
</dbReference>
<dbReference type="RefSeq" id="WP_135271190.1">
    <property type="nucleotide sequence ID" value="NZ_SRIB01000008.1"/>
</dbReference>
<proteinExistence type="inferred from homology"/>
<organism evidence="2 3">
    <name type="scientific">Soehngenia longivitae</name>
    <dbReference type="NCBI Taxonomy" id="2562294"/>
    <lineage>
        <taxon>Bacteria</taxon>
        <taxon>Bacillati</taxon>
        <taxon>Bacillota</taxon>
        <taxon>Tissierellia</taxon>
        <taxon>Tissierellales</taxon>
        <taxon>Tissierellaceae</taxon>
        <taxon>Soehngenia</taxon>
    </lineage>
</organism>